<protein>
    <submittedName>
        <fullName evidence="8">Cytochrome c</fullName>
    </submittedName>
</protein>
<keyword evidence="3 6" id="KW-0479">Metal-binding</keyword>
<name>A0A5C5WQN7_9BACT</name>
<dbReference type="Pfam" id="PF13442">
    <property type="entry name" value="Cytochrome_CBB3"/>
    <property type="match status" value="1"/>
</dbReference>
<keyword evidence="9" id="KW-1185">Reference proteome</keyword>
<evidence type="ECO:0000256" key="3">
    <source>
        <dbReference type="ARBA" id="ARBA00022723"/>
    </source>
</evidence>
<dbReference type="InterPro" id="IPR036909">
    <property type="entry name" value="Cyt_c-like_dom_sf"/>
</dbReference>
<keyword evidence="5 6" id="KW-0408">Iron</keyword>
<evidence type="ECO:0000256" key="1">
    <source>
        <dbReference type="ARBA" id="ARBA00022448"/>
    </source>
</evidence>
<dbReference type="InterPro" id="IPR009056">
    <property type="entry name" value="Cyt_c-like_dom"/>
</dbReference>
<evidence type="ECO:0000256" key="4">
    <source>
        <dbReference type="ARBA" id="ARBA00022982"/>
    </source>
</evidence>
<evidence type="ECO:0000256" key="2">
    <source>
        <dbReference type="ARBA" id="ARBA00022617"/>
    </source>
</evidence>
<accession>A0A5C5WQN7</accession>
<dbReference type="GO" id="GO:0046872">
    <property type="term" value="F:metal ion binding"/>
    <property type="evidence" value="ECO:0007669"/>
    <property type="project" value="UniProtKB-KW"/>
</dbReference>
<evidence type="ECO:0000313" key="8">
    <source>
        <dbReference type="EMBL" id="TWT52928.1"/>
    </source>
</evidence>
<dbReference type="Pfam" id="PF00034">
    <property type="entry name" value="Cytochrom_C"/>
    <property type="match status" value="1"/>
</dbReference>
<dbReference type="Proteomes" id="UP000316598">
    <property type="component" value="Unassembled WGS sequence"/>
</dbReference>
<sequence>MKMSFHSITRPISLAIMKNSRICMLALLLVATTIGCNVQTEPMAAFEPNLVHAMKYQIQEEIPMAEAARDTHWLAGQMFGTPDDPKLPEVITEDEELASIVAMDNLVKASGPADAEGRGLYRKHCVVCHGITGNGRGPTAAVQVPYPRDYRMGVFKFKSTPRGSKPAKDDFAKLIKHGIGGTAMVKIPELTDSDIDALVDYVIYLSWRGELERQAIDIAIFDGLLGEEGDRIINSDLGNRLKSNPSLRSELEALSEKDEDALTELDAQRLDAFEAYEEAWEYAEDYAVEIGESWLEAQDEVIEVPEPPADVPVAEDYADVLKLKSGEQAEAFLASVKRGQELFRGKVASCSKCHGETGMGDGQTNDYDDWTKDWTTRIGLKPEDRESLIPLLARGAFEPRNALPRNFAEGVFRGGASSEDLYLRITQGIEGSPMPAATFVEGQFEEDDVWHLINYIRSLQTVVPEPEAT</sequence>
<feature type="domain" description="Cytochrome c" evidence="7">
    <location>
        <begin position="112"/>
        <end position="206"/>
    </location>
</feature>
<dbReference type="GO" id="GO:0020037">
    <property type="term" value="F:heme binding"/>
    <property type="evidence" value="ECO:0007669"/>
    <property type="project" value="InterPro"/>
</dbReference>
<dbReference type="GO" id="GO:0009055">
    <property type="term" value="F:electron transfer activity"/>
    <property type="evidence" value="ECO:0007669"/>
    <property type="project" value="InterPro"/>
</dbReference>
<dbReference type="EMBL" id="SJPI01000001">
    <property type="protein sequence ID" value="TWT52928.1"/>
    <property type="molecule type" value="Genomic_DNA"/>
</dbReference>
<keyword evidence="1" id="KW-0813">Transport</keyword>
<keyword evidence="2 6" id="KW-0349">Heme</keyword>
<dbReference type="SUPFAM" id="SSF46626">
    <property type="entry name" value="Cytochrome c"/>
    <property type="match status" value="2"/>
</dbReference>
<comment type="caution">
    <text evidence="8">The sequence shown here is derived from an EMBL/GenBank/DDBJ whole genome shotgun (WGS) entry which is preliminary data.</text>
</comment>
<organism evidence="8 9">
    <name type="scientific">Rubripirellula amarantea</name>
    <dbReference type="NCBI Taxonomy" id="2527999"/>
    <lineage>
        <taxon>Bacteria</taxon>
        <taxon>Pseudomonadati</taxon>
        <taxon>Planctomycetota</taxon>
        <taxon>Planctomycetia</taxon>
        <taxon>Pirellulales</taxon>
        <taxon>Pirellulaceae</taxon>
        <taxon>Rubripirellula</taxon>
    </lineage>
</organism>
<dbReference type="PROSITE" id="PS51007">
    <property type="entry name" value="CYTC"/>
    <property type="match status" value="2"/>
</dbReference>
<keyword evidence="4" id="KW-0249">Electron transport</keyword>
<evidence type="ECO:0000259" key="7">
    <source>
        <dbReference type="PROSITE" id="PS51007"/>
    </source>
</evidence>
<dbReference type="InterPro" id="IPR050597">
    <property type="entry name" value="Cytochrome_c_Oxidase_Subunit"/>
</dbReference>
<gene>
    <name evidence="8" type="ORF">Pla22_05560</name>
</gene>
<reference evidence="8 9" key="1">
    <citation type="submission" date="2019-02" db="EMBL/GenBank/DDBJ databases">
        <title>Deep-cultivation of Planctomycetes and their phenomic and genomic characterization uncovers novel biology.</title>
        <authorList>
            <person name="Wiegand S."/>
            <person name="Jogler M."/>
            <person name="Boedeker C."/>
            <person name="Pinto D."/>
            <person name="Vollmers J."/>
            <person name="Rivas-Marin E."/>
            <person name="Kohn T."/>
            <person name="Peeters S.H."/>
            <person name="Heuer A."/>
            <person name="Rast P."/>
            <person name="Oberbeckmann S."/>
            <person name="Bunk B."/>
            <person name="Jeske O."/>
            <person name="Meyerdierks A."/>
            <person name="Storesund J.E."/>
            <person name="Kallscheuer N."/>
            <person name="Luecker S."/>
            <person name="Lage O.M."/>
            <person name="Pohl T."/>
            <person name="Merkel B.J."/>
            <person name="Hornburger P."/>
            <person name="Mueller R.-W."/>
            <person name="Bruemmer F."/>
            <person name="Labrenz M."/>
            <person name="Spormann A.M."/>
            <person name="Op Den Camp H."/>
            <person name="Overmann J."/>
            <person name="Amann R."/>
            <person name="Jetten M.S.M."/>
            <person name="Mascher T."/>
            <person name="Medema M.H."/>
            <person name="Devos D.P."/>
            <person name="Kaster A.-K."/>
            <person name="Ovreas L."/>
            <person name="Rohde M."/>
            <person name="Galperin M.Y."/>
            <person name="Jogler C."/>
        </authorList>
    </citation>
    <scope>NUCLEOTIDE SEQUENCE [LARGE SCALE GENOMIC DNA]</scope>
    <source>
        <strain evidence="8 9">Pla22</strain>
    </source>
</reference>
<dbReference type="AlphaFoldDB" id="A0A5C5WQN7"/>
<evidence type="ECO:0000313" key="9">
    <source>
        <dbReference type="Proteomes" id="UP000316598"/>
    </source>
</evidence>
<proteinExistence type="predicted"/>
<evidence type="ECO:0000256" key="6">
    <source>
        <dbReference type="PROSITE-ProRule" id="PRU00433"/>
    </source>
</evidence>
<feature type="domain" description="Cytochrome c" evidence="7">
    <location>
        <begin position="334"/>
        <end position="460"/>
    </location>
</feature>
<dbReference type="Gene3D" id="1.10.760.10">
    <property type="entry name" value="Cytochrome c-like domain"/>
    <property type="match status" value="2"/>
</dbReference>
<dbReference type="PANTHER" id="PTHR33751">
    <property type="entry name" value="CBB3-TYPE CYTOCHROME C OXIDASE SUBUNIT FIXP"/>
    <property type="match status" value="1"/>
</dbReference>
<dbReference type="PANTHER" id="PTHR33751:SF9">
    <property type="entry name" value="CYTOCHROME C4"/>
    <property type="match status" value="1"/>
</dbReference>
<evidence type="ECO:0000256" key="5">
    <source>
        <dbReference type="ARBA" id="ARBA00023004"/>
    </source>
</evidence>